<dbReference type="EMBL" id="SRLH01000005">
    <property type="protein sequence ID" value="TGD57743.1"/>
    <property type="molecule type" value="Genomic_DNA"/>
</dbReference>
<feature type="chain" id="PRO_5021301637" description="Carboxypeptidase-like regulatory domain-containing protein" evidence="1">
    <location>
        <begin position="19"/>
        <end position="250"/>
    </location>
</feature>
<evidence type="ECO:0008006" key="4">
    <source>
        <dbReference type="Google" id="ProtNLM"/>
    </source>
</evidence>
<name>A0A4Z0L9Q8_9FLAO</name>
<accession>A0A4Z0L9Q8</accession>
<comment type="caution">
    <text evidence="2">The sequence shown here is derived from an EMBL/GenBank/DDBJ whole genome shotgun (WGS) entry which is preliminary data.</text>
</comment>
<organism evidence="2 3">
    <name type="scientific">Flavobacterium humi</name>
    <dbReference type="NCBI Taxonomy" id="2562683"/>
    <lineage>
        <taxon>Bacteria</taxon>
        <taxon>Pseudomonadati</taxon>
        <taxon>Bacteroidota</taxon>
        <taxon>Flavobacteriia</taxon>
        <taxon>Flavobacteriales</taxon>
        <taxon>Flavobacteriaceae</taxon>
        <taxon>Flavobacterium</taxon>
    </lineage>
</organism>
<evidence type="ECO:0000256" key="1">
    <source>
        <dbReference type="SAM" id="SignalP"/>
    </source>
</evidence>
<keyword evidence="3" id="KW-1185">Reference proteome</keyword>
<sequence>MRQILLFLFFLLVQNSFSQTLLKGKVVSEASNLDGIHVINLSNKKNTLTENSGFFSILAKPSDTLMFSGVLVKGLQIVLKPTDFSENLLFIRLKPQVNQLDEVIIKNYSEINAVSLGIVPKSVKSYTPAQRKLRTASAAYPNLYAGGMAGGSVGLDPLLNAISGRTAMLKKEVAVETREKLQEKLDKMYEEIFFVETLKIPVEYIKGFQIFTLDDEKLVNALKAKNTTLTTFLLGELAEKYKQMVFPEKN</sequence>
<dbReference type="AlphaFoldDB" id="A0A4Z0L9Q8"/>
<protein>
    <recommendedName>
        <fullName evidence="4">Carboxypeptidase-like regulatory domain-containing protein</fullName>
    </recommendedName>
</protein>
<evidence type="ECO:0000313" key="2">
    <source>
        <dbReference type="EMBL" id="TGD57743.1"/>
    </source>
</evidence>
<gene>
    <name evidence="2" type="ORF">E4635_11240</name>
</gene>
<keyword evidence="1" id="KW-0732">Signal</keyword>
<proteinExistence type="predicted"/>
<dbReference type="OrthoDB" id="1427655at2"/>
<reference evidence="2 3" key="1">
    <citation type="submission" date="2019-04" db="EMBL/GenBank/DDBJ databases">
        <title>Flavobacterium sp. strain DS2-A Genome sequencing and assembly.</title>
        <authorList>
            <person name="Kim I."/>
        </authorList>
    </citation>
    <scope>NUCLEOTIDE SEQUENCE [LARGE SCALE GENOMIC DNA]</scope>
    <source>
        <strain evidence="2 3">DS2-A</strain>
    </source>
</reference>
<feature type="signal peptide" evidence="1">
    <location>
        <begin position="1"/>
        <end position="18"/>
    </location>
</feature>
<dbReference type="RefSeq" id="WP_135526783.1">
    <property type="nucleotide sequence ID" value="NZ_SRLH01000005.1"/>
</dbReference>
<evidence type="ECO:0000313" key="3">
    <source>
        <dbReference type="Proteomes" id="UP000297407"/>
    </source>
</evidence>
<dbReference type="Proteomes" id="UP000297407">
    <property type="component" value="Unassembled WGS sequence"/>
</dbReference>